<evidence type="ECO:0000313" key="2">
    <source>
        <dbReference type="Proteomes" id="UP001652338"/>
    </source>
</evidence>
<dbReference type="Gene3D" id="2.10.270.10">
    <property type="entry name" value="Cholin Binding"/>
    <property type="match status" value="2"/>
</dbReference>
<evidence type="ECO:0000313" key="1">
    <source>
        <dbReference type="EMBL" id="MCU6725723.1"/>
    </source>
</evidence>
<sequence length="221" mass="25797">MTGRRKRTITLLLLTVMLLAFGITASAGFQKIPGGRYRYYVTKNSYLKGQKNGEVRIPALKNLTYKGKKFTYAFDENGYMLTGWQVLYTRDQNGESSLGCYYFNKNGQMMKNTQKNGHYFLGNGRMVNDYDKYGHYYGMDGRQTTPPKSAAGWVKSKKGMRYQITWENYAAKTWMCIRDPKTKKAYWYYFKSNGYMAKKTWVGTHYVDKNGRWIPGKKKIK</sequence>
<gene>
    <name evidence="1" type="ORF">OCV47_10240</name>
</gene>
<organism evidence="1 2">
    <name type="scientific">Muricoprocola aceti</name>
    <dbReference type="NCBI Taxonomy" id="2981772"/>
    <lineage>
        <taxon>Bacteria</taxon>
        <taxon>Bacillati</taxon>
        <taxon>Bacillota</taxon>
        <taxon>Clostridia</taxon>
        <taxon>Lachnospirales</taxon>
        <taxon>Lachnospiraceae</taxon>
        <taxon>Muricoprocola</taxon>
    </lineage>
</organism>
<accession>A0ABT2SML0</accession>
<keyword evidence="2" id="KW-1185">Reference proteome</keyword>
<name>A0ABT2SML0_9FIRM</name>
<comment type="caution">
    <text evidence="1">The sequence shown here is derived from an EMBL/GenBank/DDBJ whole genome shotgun (WGS) entry which is preliminary data.</text>
</comment>
<reference evidence="1 2" key="1">
    <citation type="journal article" date="2021" name="ISME Commun">
        <title>Automated analysis of genomic sequences facilitates high-throughput and comprehensive description of bacteria.</title>
        <authorList>
            <person name="Hitch T.C.A."/>
        </authorList>
    </citation>
    <scope>NUCLEOTIDE SEQUENCE [LARGE SCALE GENOMIC DNA]</scope>
    <source>
        <strain evidence="1 2">Sanger_29</strain>
    </source>
</reference>
<protein>
    <submittedName>
        <fullName evidence="1">Uncharacterized protein</fullName>
    </submittedName>
</protein>
<dbReference type="SUPFAM" id="SSF69360">
    <property type="entry name" value="Cell wall binding repeat"/>
    <property type="match status" value="1"/>
</dbReference>
<proteinExistence type="predicted"/>
<dbReference type="RefSeq" id="WP_262654992.1">
    <property type="nucleotide sequence ID" value="NZ_JAOQKE010000013.1"/>
</dbReference>
<dbReference type="EMBL" id="JAOQKE010000013">
    <property type="protein sequence ID" value="MCU6725723.1"/>
    <property type="molecule type" value="Genomic_DNA"/>
</dbReference>
<dbReference type="Proteomes" id="UP001652338">
    <property type="component" value="Unassembled WGS sequence"/>
</dbReference>